<feature type="transmembrane region" description="Helical" evidence="1">
    <location>
        <begin position="6"/>
        <end position="24"/>
    </location>
</feature>
<keyword evidence="1" id="KW-1133">Transmembrane helix</keyword>
<proteinExistence type="predicted"/>
<reference evidence="2 3" key="1">
    <citation type="submission" date="2019-04" db="EMBL/GenBank/DDBJ databases">
        <authorList>
            <person name="Li M."/>
            <person name="Gao C."/>
        </authorList>
    </citation>
    <scope>NUCLEOTIDE SEQUENCE [LARGE SCALE GENOMIC DNA]</scope>
    <source>
        <strain evidence="2 3">BGMRC 2031</strain>
    </source>
</reference>
<keyword evidence="1" id="KW-0472">Membrane</keyword>
<evidence type="ECO:0000313" key="2">
    <source>
        <dbReference type="EMBL" id="TKI02899.1"/>
    </source>
</evidence>
<keyword evidence="3" id="KW-1185">Reference proteome</keyword>
<evidence type="ECO:0000256" key="1">
    <source>
        <dbReference type="SAM" id="Phobius"/>
    </source>
</evidence>
<accession>A0ABY2SEK9</accession>
<dbReference type="Proteomes" id="UP000305202">
    <property type="component" value="Unassembled WGS sequence"/>
</dbReference>
<organism evidence="2 3">
    <name type="scientific">Martelella alba</name>
    <dbReference type="NCBI Taxonomy" id="2590451"/>
    <lineage>
        <taxon>Bacteria</taxon>
        <taxon>Pseudomonadati</taxon>
        <taxon>Pseudomonadota</taxon>
        <taxon>Alphaproteobacteria</taxon>
        <taxon>Hyphomicrobiales</taxon>
        <taxon>Aurantimonadaceae</taxon>
        <taxon>Martelella</taxon>
    </lineage>
</organism>
<comment type="caution">
    <text evidence="2">The sequence shown here is derived from an EMBL/GenBank/DDBJ whole genome shotgun (WGS) entry which is preliminary data.</text>
</comment>
<sequence length="99" mass="11132">MRLVTVVFSVILICIIYLLHGFFGDIGKCSQEIKEFYSNKNTLCYSAMNINSSIHAKNNITIQSFRIIDGNRVFISSTVGDIYELDYINGSGITAKKIK</sequence>
<protein>
    <recommendedName>
        <fullName evidence="4">PepSY domain-containing protein</fullName>
    </recommendedName>
</protein>
<keyword evidence="1" id="KW-0812">Transmembrane</keyword>
<evidence type="ECO:0000313" key="3">
    <source>
        <dbReference type="Proteomes" id="UP000305202"/>
    </source>
</evidence>
<gene>
    <name evidence="2" type="ORF">FCN80_23600</name>
</gene>
<name>A0ABY2SEK9_9HYPH</name>
<evidence type="ECO:0008006" key="4">
    <source>
        <dbReference type="Google" id="ProtNLM"/>
    </source>
</evidence>
<dbReference type="EMBL" id="SZPQ01000058">
    <property type="protein sequence ID" value="TKI02899.1"/>
    <property type="molecule type" value="Genomic_DNA"/>
</dbReference>